<feature type="transmembrane region" description="Helical" evidence="1">
    <location>
        <begin position="6"/>
        <end position="30"/>
    </location>
</feature>
<accession>A0A514U781</accession>
<dbReference type="EMBL" id="MN128593">
    <property type="protein sequence ID" value="QDK04812.1"/>
    <property type="molecule type" value="Genomic_DNA"/>
</dbReference>
<evidence type="ECO:0000313" key="3">
    <source>
        <dbReference type="Proteomes" id="UP000316617"/>
    </source>
</evidence>
<gene>
    <name evidence="2" type="ORF">FK484_0079</name>
</gene>
<evidence type="ECO:0000313" key="2">
    <source>
        <dbReference type="EMBL" id="QDK04812.1"/>
    </source>
</evidence>
<keyword evidence="1" id="KW-1133">Transmembrane helix</keyword>
<reference evidence="2 3" key="1">
    <citation type="submission" date="2019-06" db="EMBL/GenBank/DDBJ databases">
        <authorList>
            <person name="Hudson L.K."/>
            <person name="Peters T.L."/>
            <person name="Song Y."/>
            <person name="Denes T.G."/>
        </authorList>
    </citation>
    <scope>NUCLEOTIDE SEQUENCE [LARGE SCALE GENOMIC DNA]</scope>
</reference>
<protein>
    <submittedName>
        <fullName evidence="2">Uncharacterized protein</fullName>
    </submittedName>
</protein>
<keyword evidence="1" id="KW-0812">Transmembrane</keyword>
<name>A0A514U781_9CAUD</name>
<keyword evidence="1" id="KW-0472">Membrane</keyword>
<organism evidence="2 3">
    <name type="scientific">Listeria phage LP-031</name>
    <dbReference type="NCBI Taxonomy" id="2590049"/>
    <lineage>
        <taxon>Viruses</taxon>
        <taxon>Duplodnaviria</taxon>
        <taxon>Heunggongvirae</taxon>
        <taxon>Uroviricota</taxon>
        <taxon>Caudoviricetes</taxon>
        <taxon>Homburgvirus</taxon>
        <taxon>Homburgvirus LP114</taxon>
    </lineage>
</organism>
<dbReference type="Proteomes" id="UP000316617">
    <property type="component" value="Segment"/>
</dbReference>
<evidence type="ECO:0000256" key="1">
    <source>
        <dbReference type="SAM" id="Phobius"/>
    </source>
</evidence>
<proteinExistence type="predicted"/>
<sequence length="95" mass="10680">MINNVKVFFISTIILVVLLGAGLITSLYMYMDLSKNQDNRVQEVRDSAYKQGKLDEEANQAEAIRESYDKGHEEGFDAGHGLGFVDGVTWVHENE</sequence>